<dbReference type="PROSITE" id="PS01124">
    <property type="entry name" value="HTH_ARAC_FAMILY_2"/>
    <property type="match status" value="1"/>
</dbReference>
<feature type="domain" description="HTH araC/xylS-type" evidence="4">
    <location>
        <begin position="186"/>
        <end position="289"/>
    </location>
</feature>
<dbReference type="EMBL" id="DVNZ01000187">
    <property type="protein sequence ID" value="HIU94669.1"/>
    <property type="molecule type" value="Genomic_DNA"/>
</dbReference>
<dbReference type="SMART" id="SM00342">
    <property type="entry name" value="HTH_ARAC"/>
    <property type="match status" value="1"/>
</dbReference>
<dbReference type="InterPro" id="IPR003313">
    <property type="entry name" value="AraC-bd"/>
</dbReference>
<name>A0A9D1N4K4_9FIRM</name>
<reference evidence="5" key="2">
    <citation type="journal article" date="2021" name="PeerJ">
        <title>Extensive microbial diversity within the chicken gut microbiome revealed by metagenomics and culture.</title>
        <authorList>
            <person name="Gilroy R."/>
            <person name="Ravi A."/>
            <person name="Getino M."/>
            <person name="Pursley I."/>
            <person name="Horton D.L."/>
            <person name="Alikhan N.F."/>
            <person name="Baker D."/>
            <person name="Gharbi K."/>
            <person name="Hall N."/>
            <person name="Watson M."/>
            <person name="Adriaenssens E.M."/>
            <person name="Foster-Nyarko E."/>
            <person name="Jarju S."/>
            <person name="Secka A."/>
            <person name="Antonio M."/>
            <person name="Oren A."/>
            <person name="Chaudhuri R.R."/>
            <person name="La Ragione R."/>
            <person name="Hildebrand F."/>
            <person name="Pallen M.J."/>
        </authorList>
    </citation>
    <scope>NUCLEOTIDE SEQUENCE</scope>
    <source>
        <strain evidence="5">ChiGjej2B2-16831</strain>
    </source>
</reference>
<dbReference type="PANTHER" id="PTHR43280">
    <property type="entry name" value="ARAC-FAMILY TRANSCRIPTIONAL REGULATOR"/>
    <property type="match status" value="1"/>
</dbReference>
<dbReference type="GO" id="GO:0043565">
    <property type="term" value="F:sequence-specific DNA binding"/>
    <property type="evidence" value="ECO:0007669"/>
    <property type="project" value="InterPro"/>
</dbReference>
<evidence type="ECO:0000313" key="6">
    <source>
        <dbReference type="Proteomes" id="UP000824128"/>
    </source>
</evidence>
<dbReference type="AlphaFoldDB" id="A0A9D1N4K4"/>
<keyword evidence="2" id="KW-0238">DNA-binding</keyword>
<sequence>MEQREYSVRAGVGGLPVECFLTARSFFEHGMQQAFSEDHVHACFELLVCRRGAGFQFIDGQAHAYGEGAVFVLAPFVTHAHIGGGEPETRYSVRFILPEGQESAKGCDPLVGRALRRVRETGYFQFVAQPQLLALIDSLAGAVRDGGRCAHLVLGGLLSALFSYLVQEMALTFGEDGQPLPVDDNPNLRRFLIDDFFNRLIDSNARMDELCSRVHLSQSQLNRVIRELYGTTFKQRMIDVRLAYIKYFLKYSDLPVREIAQRTGFAEDGNLSLFFKQHCGLSPTQYRRAERAEAARPQGARLT</sequence>
<dbReference type="GO" id="GO:0003700">
    <property type="term" value="F:DNA-binding transcription factor activity"/>
    <property type="evidence" value="ECO:0007669"/>
    <property type="project" value="InterPro"/>
</dbReference>
<dbReference type="SUPFAM" id="SSF46689">
    <property type="entry name" value="Homeodomain-like"/>
    <property type="match status" value="1"/>
</dbReference>
<dbReference type="PANTHER" id="PTHR43280:SF28">
    <property type="entry name" value="HTH-TYPE TRANSCRIPTIONAL ACTIVATOR RHAS"/>
    <property type="match status" value="1"/>
</dbReference>
<evidence type="ECO:0000313" key="5">
    <source>
        <dbReference type="EMBL" id="HIU94669.1"/>
    </source>
</evidence>
<evidence type="ECO:0000256" key="3">
    <source>
        <dbReference type="ARBA" id="ARBA00023163"/>
    </source>
</evidence>
<dbReference type="SUPFAM" id="SSF51215">
    <property type="entry name" value="Regulatory protein AraC"/>
    <property type="match status" value="1"/>
</dbReference>
<organism evidence="5 6">
    <name type="scientific">Candidatus Aphodomorpha intestinavium</name>
    <dbReference type="NCBI Taxonomy" id="2840672"/>
    <lineage>
        <taxon>Bacteria</taxon>
        <taxon>Bacillati</taxon>
        <taxon>Bacillota</taxon>
        <taxon>Clostridia</taxon>
        <taxon>Eubacteriales</taxon>
        <taxon>Candidatus Aphodomorpha</taxon>
    </lineage>
</organism>
<dbReference type="Gene3D" id="1.10.10.60">
    <property type="entry name" value="Homeodomain-like"/>
    <property type="match status" value="1"/>
</dbReference>
<dbReference type="Pfam" id="PF02311">
    <property type="entry name" value="AraC_binding"/>
    <property type="match status" value="1"/>
</dbReference>
<comment type="caution">
    <text evidence="5">The sequence shown here is derived from an EMBL/GenBank/DDBJ whole genome shotgun (WGS) entry which is preliminary data.</text>
</comment>
<dbReference type="Proteomes" id="UP000824128">
    <property type="component" value="Unassembled WGS sequence"/>
</dbReference>
<keyword evidence="3" id="KW-0804">Transcription</keyword>
<dbReference type="Pfam" id="PF12833">
    <property type="entry name" value="HTH_18"/>
    <property type="match status" value="1"/>
</dbReference>
<protein>
    <submittedName>
        <fullName evidence="5">Helix-turn-helix transcriptional regulator</fullName>
    </submittedName>
</protein>
<evidence type="ECO:0000259" key="4">
    <source>
        <dbReference type="PROSITE" id="PS01124"/>
    </source>
</evidence>
<dbReference type="InterPro" id="IPR018060">
    <property type="entry name" value="HTH_AraC"/>
</dbReference>
<accession>A0A9D1N4K4</accession>
<dbReference type="InterPro" id="IPR018062">
    <property type="entry name" value="HTH_AraC-typ_CS"/>
</dbReference>
<evidence type="ECO:0000256" key="2">
    <source>
        <dbReference type="ARBA" id="ARBA00023125"/>
    </source>
</evidence>
<evidence type="ECO:0000256" key="1">
    <source>
        <dbReference type="ARBA" id="ARBA00023015"/>
    </source>
</evidence>
<reference evidence="5" key="1">
    <citation type="submission" date="2020-10" db="EMBL/GenBank/DDBJ databases">
        <authorList>
            <person name="Gilroy R."/>
        </authorList>
    </citation>
    <scope>NUCLEOTIDE SEQUENCE</scope>
    <source>
        <strain evidence="5">ChiGjej2B2-16831</strain>
    </source>
</reference>
<proteinExistence type="predicted"/>
<dbReference type="InterPro" id="IPR037923">
    <property type="entry name" value="HTH-like"/>
</dbReference>
<keyword evidence="1" id="KW-0805">Transcription regulation</keyword>
<gene>
    <name evidence="5" type="ORF">IAD24_05860</name>
</gene>
<dbReference type="PROSITE" id="PS00041">
    <property type="entry name" value="HTH_ARAC_FAMILY_1"/>
    <property type="match status" value="1"/>
</dbReference>
<dbReference type="InterPro" id="IPR009057">
    <property type="entry name" value="Homeodomain-like_sf"/>
</dbReference>